<dbReference type="Proteomes" id="UP000320857">
    <property type="component" value="Unassembled WGS sequence"/>
</dbReference>
<keyword evidence="1" id="KW-0238">DNA-binding</keyword>
<reference evidence="3" key="3">
    <citation type="journal article" name="Syst. Appl. Microbiol.">
        <title>Streptomyces alkaliterrae sp. nov., isolated from an alkaline soil, and emended descriptions of Streptomyces alkaliphilus, Streptomyces calidiresistens and Streptomyces durbertensis.</title>
        <authorList>
            <person name="Swiecimska M."/>
            <person name="Golinska P."/>
            <person name="Nouioui I."/>
            <person name="Wypij M."/>
            <person name="Rai M."/>
            <person name="Sangal V."/>
            <person name="Goodfellow M."/>
        </authorList>
    </citation>
    <scope>NUCLEOTIDE SEQUENCE</scope>
    <source>
        <strain evidence="3">OF8</strain>
    </source>
</reference>
<dbReference type="Gene3D" id="1.10.1660.10">
    <property type="match status" value="1"/>
</dbReference>
<dbReference type="GO" id="GO:0003700">
    <property type="term" value="F:DNA-binding transcription factor activity"/>
    <property type="evidence" value="ECO:0007669"/>
    <property type="project" value="InterPro"/>
</dbReference>
<protein>
    <submittedName>
        <fullName evidence="4">MerR family transcriptional regulator</fullName>
    </submittedName>
</protein>
<evidence type="ECO:0000259" key="2">
    <source>
        <dbReference type="PROSITE" id="PS50937"/>
    </source>
</evidence>
<feature type="domain" description="HTH merR-type" evidence="2">
    <location>
        <begin position="1"/>
        <end position="68"/>
    </location>
</feature>
<dbReference type="EMBL" id="JABJXA010000203">
    <property type="protein sequence ID" value="MBB1261737.1"/>
    <property type="molecule type" value="Genomic_DNA"/>
</dbReference>
<dbReference type="InterPro" id="IPR047057">
    <property type="entry name" value="MerR_fam"/>
</dbReference>
<evidence type="ECO:0000313" key="5">
    <source>
        <dbReference type="Proteomes" id="UP000320857"/>
    </source>
</evidence>
<reference evidence="6" key="2">
    <citation type="submission" date="2020-05" db="EMBL/GenBank/DDBJ databases">
        <title>Classification of alakaliphilic streptomycetes isolated from an alkaline soil next to Lonar Crater, India and a proposal for the recognition of Streptomyces alkaliterrae sp. nov.</title>
        <authorList>
            <person name="Golinska P."/>
        </authorList>
    </citation>
    <scope>NUCLEOTIDE SEQUENCE [LARGE SCALE GENOMIC DNA]</scope>
    <source>
        <strain evidence="6">OF8</strain>
    </source>
</reference>
<dbReference type="PROSITE" id="PS50937">
    <property type="entry name" value="HTH_MERR_2"/>
    <property type="match status" value="1"/>
</dbReference>
<sequence length="113" mass="12947">MRIGELARRTGVSPRLLRYYEEQGLLSVGRSANGYRNYDEDAVATVRWVRTLLDAGLPTELIRSVLPCVRDAPPGIDWCAELREDVRDRLVRMDEAIDRLQRRRDALAGYLTS</sequence>
<dbReference type="Proteomes" id="UP000517765">
    <property type="component" value="Unassembled WGS sequence"/>
</dbReference>
<dbReference type="SUPFAM" id="SSF46955">
    <property type="entry name" value="Putative DNA-binding domain"/>
    <property type="match status" value="1"/>
</dbReference>
<dbReference type="InterPro" id="IPR009061">
    <property type="entry name" value="DNA-bd_dom_put_sf"/>
</dbReference>
<gene>
    <name evidence="4" type="ORF">FNX44_009475</name>
    <name evidence="3" type="ORF">H3147_23405</name>
</gene>
<dbReference type="RefSeq" id="WP_143647563.1">
    <property type="nucleotide sequence ID" value="NZ_JABJXA010000203.1"/>
</dbReference>
<dbReference type="CDD" id="cd01282">
    <property type="entry name" value="HTH_MerR-like_sg3"/>
    <property type="match status" value="1"/>
</dbReference>
<dbReference type="PROSITE" id="PS00552">
    <property type="entry name" value="HTH_MERR_1"/>
    <property type="match status" value="1"/>
</dbReference>
<evidence type="ECO:0000313" key="4">
    <source>
        <dbReference type="EMBL" id="MQS02098.1"/>
    </source>
</evidence>
<reference evidence="4 5" key="1">
    <citation type="submission" date="2019-10" db="EMBL/GenBank/DDBJ databases">
        <title>Streptomyces sp. nov., a novel actinobacterium isolated from alkaline environment.</title>
        <authorList>
            <person name="Golinska P."/>
        </authorList>
    </citation>
    <scope>NUCLEOTIDE SEQUENCE [LARGE SCALE GENOMIC DNA]</scope>
    <source>
        <strain evidence="4 5">OF1</strain>
    </source>
</reference>
<dbReference type="AlphaFoldDB" id="A0A5P0YPB6"/>
<dbReference type="PANTHER" id="PTHR30204:SF93">
    <property type="entry name" value="HTH MERR-TYPE DOMAIN-CONTAINING PROTEIN"/>
    <property type="match status" value="1"/>
</dbReference>
<accession>A0A5P0YPB6</accession>
<keyword evidence="5" id="KW-1185">Reference proteome</keyword>
<dbReference type="PRINTS" id="PR00040">
    <property type="entry name" value="HTHMERR"/>
</dbReference>
<dbReference type="EMBL" id="VJYK02000072">
    <property type="protein sequence ID" value="MQS02098.1"/>
    <property type="molecule type" value="Genomic_DNA"/>
</dbReference>
<evidence type="ECO:0000313" key="6">
    <source>
        <dbReference type="Proteomes" id="UP000517765"/>
    </source>
</evidence>
<name>A0A5P0YPB6_9ACTN</name>
<comment type="caution">
    <text evidence="4">The sequence shown here is derived from an EMBL/GenBank/DDBJ whole genome shotgun (WGS) entry which is preliminary data.</text>
</comment>
<dbReference type="Pfam" id="PF13411">
    <property type="entry name" value="MerR_1"/>
    <property type="match status" value="1"/>
</dbReference>
<dbReference type="PANTHER" id="PTHR30204">
    <property type="entry name" value="REDOX-CYCLING DRUG-SENSING TRANSCRIPTIONAL ACTIVATOR SOXR"/>
    <property type="match status" value="1"/>
</dbReference>
<evidence type="ECO:0000313" key="3">
    <source>
        <dbReference type="EMBL" id="MBB1261737.1"/>
    </source>
</evidence>
<dbReference type="OrthoDB" id="3824912at2"/>
<evidence type="ECO:0000256" key="1">
    <source>
        <dbReference type="ARBA" id="ARBA00023125"/>
    </source>
</evidence>
<proteinExistence type="predicted"/>
<dbReference type="InterPro" id="IPR000551">
    <property type="entry name" value="MerR-type_HTH_dom"/>
</dbReference>
<organism evidence="4 5">
    <name type="scientific">Streptomyces alkaliterrae</name>
    <dbReference type="NCBI Taxonomy" id="2213162"/>
    <lineage>
        <taxon>Bacteria</taxon>
        <taxon>Bacillati</taxon>
        <taxon>Actinomycetota</taxon>
        <taxon>Actinomycetes</taxon>
        <taxon>Kitasatosporales</taxon>
        <taxon>Streptomycetaceae</taxon>
        <taxon>Streptomyces</taxon>
    </lineage>
</organism>
<dbReference type="GO" id="GO:0003677">
    <property type="term" value="F:DNA binding"/>
    <property type="evidence" value="ECO:0007669"/>
    <property type="project" value="UniProtKB-KW"/>
</dbReference>
<dbReference type="SMART" id="SM00422">
    <property type="entry name" value="HTH_MERR"/>
    <property type="match status" value="1"/>
</dbReference>